<name>A0A1H6DB04_9ACTN</name>
<gene>
    <name evidence="3" type="ORF">SAMN05216223_11366</name>
</gene>
<evidence type="ECO:0000313" key="3">
    <source>
        <dbReference type="EMBL" id="SEG82043.1"/>
    </source>
</evidence>
<evidence type="ECO:0000313" key="4">
    <source>
        <dbReference type="Proteomes" id="UP000236754"/>
    </source>
</evidence>
<evidence type="ECO:0000256" key="1">
    <source>
        <dbReference type="SAM" id="MobiDB-lite"/>
    </source>
</evidence>
<organism evidence="3 4">
    <name type="scientific">Actinacidiphila yanglinensis</name>
    <dbReference type="NCBI Taxonomy" id="310779"/>
    <lineage>
        <taxon>Bacteria</taxon>
        <taxon>Bacillati</taxon>
        <taxon>Actinomycetota</taxon>
        <taxon>Actinomycetes</taxon>
        <taxon>Kitasatosporales</taxon>
        <taxon>Streptomycetaceae</taxon>
        <taxon>Actinacidiphila</taxon>
    </lineage>
</organism>
<dbReference type="Proteomes" id="UP000236754">
    <property type="component" value="Unassembled WGS sequence"/>
</dbReference>
<feature type="region of interest" description="Disordered" evidence="1">
    <location>
        <begin position="19"/>
        <end position="66"/>
    </location>
</feature>
<keyword evidence="4" id="KW-1185">Reference proteome</keyword>
<reference evidence="3 4" key="1">
    <citation type="submission" date="2016-10" db="EMBL/GenBank/DDBJ databases">
        <authorList>
            <person name="de Groot N.N."/>
        </authorList>
    </citation>
    <scope>NUCLEOTIDE SEQUENCE [LARGE SCALE GENOMIC DNA]</scope>
    <source>
        <strain evidence="3 4">CGMCC 4.2023</strain>
    </source>
</reference>
<proteinExistence type="predicted"/>
<feature type="compositionally biased region" description="Low complexity" evidence="1">
    <location>
        <begin position="22"/>
        <end position="61"/>
    </location>
</feature>
<accession>A0A1H6DB04</accession>
<feature type="domain" description="DUF4232" evidence="2">
    <location>
        <begin position="71"/>
        <end position="197"/>
    </location>
</feature>
<dbReference type="AlphaFoldDB" id="A0A1H6DB04"/>
<protein>
    <recommendedName>
        <fullName evidence="2">DUF4232 domain-containing protein</fullName>
    </recommendedName>
</protein>
<dbReference type="EMBL" id="FNVU01000013">
    <property type="protein sequence ID" value="SEG82043.1"/>
    <property type="molecule type" value="Genomic_DNA"/>
</dbReference>
<evidence type="ECO:0000259" key="2">
    <source>
        <dbReference type="Pfam" id="PF14016"/>
    </source>
</evidence>
<sequence length="198" mass="19201">MAAVAAAVLALGTAGCGGGGASDTAAGSSSPPAATGSTSPPATGSSSAATPAHTTPAAPSGVRTEAAGDRCTVADLKMTLGRGDPGAGQVYYPLRFTNTSSHTCVLHGFPGVSLIQGDGSTTGTPAGREGARGGAVRLGPGRIAEADLHTLNQGVRGGSCWRTPTLLKAYPPGSKDAMTLAASRLVVCGGMFDVGAVH</sequence>
<dbReference type="Pfam" id="PF14016">
    <property type="entry name" value="DUF4232"/>
    <property type="match status" value="1"/>
</dbReference>
<dbReference type="InterPro" id="IPR025326">
    <property type="entry name" value="DUF4232"/>
</dbReference>